<gene>
    <name evidence="2" type="ORF">LQ567_24250</name>
</gene>
<proteinExistence type="predicted"/>
<dbReference type="PANTHER" id="PTHR42852">
    <property type="entry name" value="THIOL:DISULFIDE INTERCHANGE PROTEIN DSBE"/>
    <property type="match status" value="1"/>
</dbReference>
<dbReference type="InterPro" id="IPR050553">
    <property type="entry name" value="Thioredoxin_ResA/DsbE_sf"/>
</dbReference>
<comment type="caution">
    <text evidence="2">The sequence shown here is derived from an EMBL/GenBank/DDBJ whole genome shotgun (WGS) entry which is preliminary data.</text>
</comment>
<evidence type="ECO:0000259" key="1">
    <source>
        <dbReference type="Pfam" id="PF08534"/>
    </source>
</evidence>
<reference evidence="2 3" key="1">
    <citation type="submission" date="2021-11" db="EMBL/GenBank/DDBJ databases">
        <title>Genomic of Niabella pedocola.</title>
        <authorList>
            <person name="Wu T."/>
        </authorList>
    </citation>
    <scope>NUCLEOTIDE SEQUENCE [LARGE SCALE GENOMIC DNA]</scope>
    <source>
        <strain evidence="2 3">JCM 31011</strain>
    </source>
</reference>
<dbReference type="Pfam" id="PF08534">
    <property type="entry name" value="Redoxin"/>
    <property type="match status" value="1"/>
</dbReference>
<dbReference type="InterPro" id="IPR013740">
    <property type="entry name" value="Redoxin"/>
</dbReference>
<keyword evidence="3" id="KW-1185">Reference proteome</keyword>
<sequence length="197" mass="22692">MKKITLACVLALLYTGLIGQDYGYDLRTADAPLFIGDYVKRSMPLGKFINYKSNTACLADFEGRVVILSFWFTTCASCIVMFPKEEALQQQYNKNIQFIMVTYEPEQKVRAFIKDWEQKNNTRFRMPIIIEDTLLRKTIRNFANPNYAWLSHRGKLLAQTSADFIDSAGIHAVLQQLRAAEENIRPKISKKNVTPIR</sequence>
<organism evidence="2 3">
    <name type="scientific">Niabella pedocola</name>
    <dbReference type="NCBI Taxonomy" id="1752077"/>
    <lineage>
        <taxon>Bacteria</taxon>
        <taxon>Pseudomonadati</taxon>
        <taxon>Bacteroidota</taxon>
        <taxon>Chitinophagia</taxon>
        <taxon>Chitinophagales</taxon>
        <taxon>Chitinophagaceae</taxon>
        <taxon>Niabella</taxon>
    </lineage>
</organism>
<dbReference type="CDD" id="cd02966">
    <property type="entry name" value="TlpA_like_family"/>
    <property type="match status" value="1"/>
</dbReference>
<evidence type="ECO:0000313" key="3">
    <source>
        <dbReference type="Proteomes" id="UP001199816"/>
    </source>
</evidence>
<accession>A0ABS8PXX4</accession>
<dbReference type="Gene3D" id="3.40.30.10">
    <property type="entry name" value="Glutaredoxin"/>
    <property type="match status" value="1"/>
</dbReference>
<dbReference type="PANTHER" id="PTHR42852:SF18">
    <property type="entry name" value="CHROMOSOME UNDETERMINED SCAFFOLD_47, WHOLE GENOME SHOTGUN SEQUENCE"/>
    <property type="match status" value="1"/>
</dbReference>
<protein>
    <submittedName>
        <fullName evidence="2">TlpA family protein disulfide reductase</fullName>
    </submittedName>
</protein>
<dbReference type="InterPro" id="IPR036249">
    <property type="entry name" value="Thioredoxin-like_sf"/>
</dbReference>
<dbReference type="RefSeq" id="WP_231008504.1">
    <property type="nucleotide sequence ID" value="NZ_JAJNEC010000007.1"/>
</dbReference>
<dbReference type="SUPFAM" id="SSF52833">
    <property type="entry name" value="Thioredoxin-like"/>
    <property type="match status" value="1"/>
</dbReference>
<feature type="domain" description="Redoxin" evidence="1">
    <location>
        <begin position="43"/>
        <end position="120"/>
    </location>
</feature>
<dbReference type="EMBL" id="JAJNEC010000007">
    <property type="protein sequence ID" value="MCD2425917.1"/>
    <property type="molecule type" value="Genomic_DNA"/>
</dbReference>
<dbReference type="Proteomes" id="UP001199816">
    <property type="component" value="Unassembled WGS sequence"/>
</dbReference>
<evidence type="ECO:0000313" key="2">
    <source>
        <dbReference type="EMBL" id="MCD2425917.1"/>
    </source>
</evidence>
<name>A0ABS8PXX4_9BACT</name>